<dbReference type="EMBL" id="BK016030">
    <property type="protein sequence ID" value="DAF90496.1"/>
    <property type="molecule type" value="Genomic_DNA"/>
</dbReference>
<protein>
    <submittedName>
        <fullName evidence="1">Uncharacterized protein</fullName>
    </submittedName>
</protein>
<name>A0A8S5U7Q3_9CAUD</name>
<organism evidence="1">
    <name type="scientific">Siphoviridae sp. ctLKT1</name>
    <dbReference type="NCBI Taxonomy" id="2825451"/>
    <lineage>
        <taxon>Viruses</taxon>
        <taxon>Duplodnaviria</taxon>
        <taxon>Heunggongvirae</taxon>
        <taxon>Uroviricota</taxon>
        <taxon>Caudoviricetes</taxon>
    </lineage>
</organism>
<evidence type="ECO:0000313" key="1">
    <source>
        <dbReference type="EMBL" id="DAF90496.1"/>
    </source>
</evidence>
<sequence>MRVCRPSERYLTHIRVAFLYLFSYLHESRPIGRLLCLFKKSLRKAVLS</sequence>
<reference evidence="1" key="1">
    <citation type="journal article" date="2021" name="Proc. Natl. Acad. Sci. U.S.A.">
        <title>A Catalog of Tens of Thousands of Viruses from Human Metagenomes Reveals Hidden Associations with Chronic Diseases.</title>
        <authorList>
            <person name="Tisza M.J."/>
            <person name="Buck C.B."/>
        </authorList>
    </citation>
    <scope>NUCLEOTIDE SEQUENCE</scope>
    <source>
        <strain evidence="1">CtLKT1</strain>
    </source>
</reference>
<accession>A0A8S5U7Q3</accession>
<proteinExistence type="predicted"/>